<keyword evidence="1" id="KW-0732">Signal</keyword>
<proteinExistence type="predicted"/>
<sequence length="254" mass="27358">MRVRRLIVMGVMVLTAVPAMALSPLGPPVSRLDAGQWQLGGWLSRSEQDIKLEFPTVEIEGNVFPKTSANLDGVELNTVWGQVAVGLASQRAEIFGRVGAVSIEQDWYESTDGALGVGGRVTMQAGKQVSWGIVGLVSVYTGDDNTALEIDIDEEPETIPVKAKIDATEIQVAMGPCWHPGNFMIYGGPCVTYFTGDVVFKSSGRRLSADIDAEADFGGYIGARLFFLQGGSVGAEYQRTTDAEFFGGHVIWTF</sequence>
<reference evidence="2" key="1">
    <citation type="submission" date="2023-05" db="EMBL/GenBank/DDBJ databases">
        <title>Anaerotaeda fermentans gen. nov., sp. nov., a novel anaerobic planctomycete of the new family within the order Sedimentisphaerales isolated from Taman Peninsula, Russia.</title>
        <authorList>
            <person name="Khomyakova M.A."/>
            <person name="Merkel A.Y."/>
            <person name="Slobodkin A.I."/>
        </authorList>
    </citation>
    <scope>NUCLEOTIDE SEQUENCE</scope>
    <source>
        <strain evidence="2">M17dextr</strain>
    </source>
</reference>
<gene>
    <name evidence="2" type="ORF">QJ522_15950</name>
</gene>
<dbReference type="AlphaFoldDB" id="A0AAW6U354"/>
<comment type="caution">
    <text evidence="2">The sequence shown here is derived from an EMBL/GenBank/DDBJ whole genome shotgun (WGS) entry which is preliminary data.</text>
</comment>
<organism evidence="2 3">
    <name type="scientific">Anaerobaca lacustris</name>
    <dbReference type="NCBI Taxonomy" id="3044600"/>
    <lineage>
        <taxon>Bacteria</taxon>
        <taxon>Pseudomonadati</taxon>
        <taxon>Planctomycetota</taxon>
        <taxon>Phycisphaerae</taxon>
        <taxon>Sedimentisphaerales</taxon>
        <taxon>Anaerobacaceae</taxon>
        <taxon>Anaerobaca</taxon>
    </lineage>
</organism>
<protein>
    <submittedName>
        <fullName evidence="2">Uncharacterized protein</fullName>
    </submittedName>
</protein>
<keyword evidence="3" id="KW-1185">Reference proteome</keyword>
<evidence type="ECO:0000313" key="2">
    <source>
        <dbReference type="EMBL" id="MDI6450551.1"/>
    </source>
</evidence>
<dbReference type="Proteomes" id="UP001431776">
    <property type="component" value="Unassembled WGS sequence"/>
</dbReference>
<dbReference type="RefSeq" id="WP_349245962.1">
    <property type="nucleotide sequence ID" value="NZ_JASCXX010000022.1"/>
</dbReference>
<evidence type="ECO:0000256" key="1">
    <source>
        <dbReference type="SAM" id="SignalP"/>
    </source>
</evidence>
<accession>A0AAW6U354</accession>
<evidence type="ECO:0000313" key="3">
    <source>
        <dbReference type="Proteomes" id="UP001431776"/>
    </source>
</evidence>
<feature type="chain" id="PRO_5043364181" evidence="1">
    <location>
        <begin position="22"/>
        <end position="254"/>
    </location>
</feature>
<feature type="signal peptide" evidence="1">
    <location>
        <begin position="1"/>
        <end position="21"/>
    </location>
</feature>
<name>A0AAW6U354_9BACT</name>
<dbReference type="EMBL" id="JASCXX010000022">
    <property type="protein sequence ID" value="MDI6450551.1"/>
    <property type="molecule type" value="Genomic_DNA"/>
</dbReference>